<evidence type="ECO:0000256" key="3">
    <source>
        <dbReference type="ARBA" id="ARBA00006728"/>
    </source>
</evidence>
<dbReference type="GO" id="GO:0009734">
    <property type="term" value="P:auxin-activated signaling pathway"/>
    <property type="evidence" value="ECO:0007669"/>
    <property type="project" value="UniProtKB-UniRule"/>
</dbReference>
<protein>
    <recommendedName>
        <fullName evidence="10">Auxin-responsive protein</fullName>
    </recommendedName>
</protein>
<feature type="compositionally biased region" description="Gly residues" evidence="11">
    <location>
        <begin position="119"/>
        <end position="129"/>
    </location>
</feature>
<evidence type="ECO:0000256" key="4">
    <source>
        <dbReference type="ARBA" id="ARBA00011726"/>
    </source>
</evidence>
<keyword evidence="5 10" id="KW-0678">Repressor</keyword>
<dbReference type="SUPFAM" id="SSF54277">
    <property type="entry name" value="CAD &amp; PB1 domains"/>
    <property type="match status" value="1"/>
</dbReference>
<dbReference type="EMBL" id="CP097504">
    <property type="protein sequence ID" value="URD86943.1"/>
    <property type="molecule type" value="Genomic_DNA"/>
</dbReference>
<dbReference type="Pfam" id="PF02309">
    <property type="entry name" value="AUX_IAA"/>
    <property type="match status" value="1"/>
</dbReference>
<dbReference type="GO" id="GO:0005634">
    <property type="term" value="C:nucleus"/>
    <property type="evidence" value="ECO:0007669"/>
    <property type="project" value="UniProtKB-SubCell"/>
</dbReference>
<comment type="similarity">
    <text evidence="3 10">Belongs to the Aux/IAA family.</text>
</comment>
<comment type="subunit">
    <text evidence="4 10">Homodimers and heterodimers.</text>
</comment>
<feature type="domain" description="PB1" evidence="12">
    <location>
        <begin position="211"/>
        <end position="310"/>
    </location>
</feature>
<evidence type="ECO:0000313" key="13">
    <source>
        <dbReference type="EMBL" id="URD86943.1"/>
    </source>
</evidence>
<evidence type="ECO:0000259" key="12">
    <source>
        <dbReference type="PROSITE" id="PS51745"/>
    </source>
</evidence>
<keyword evidence="9 10" id="KW-0927">Auxin signaling pathway</keyword>
<evidence type="ECO:0000256" key="1">
    <source>
        <dbReference type="ARBA" id="ARBA00002159"/>
    </source>
</evidence>
<dbReference type="AlphaFoldDB" id="A0A9E7F3Y1"/>
<dbReference type="Gene3D" id="3.10.20.90">
    <property type="entry name" value="Phosphatidylinositol 3-kinase Catalytic Subunit, Chain A, domain 1"/>
    <property type="match status" value="1"/>
</dbReference>
<evidence type="ECO:0000256" key="7">
    <source>
        <dbReference type="ARBA" id="ARBA00023163"/>
    </source>
</evidence>
<evidence type="ECO:0000256" key="5">
    <source>
        <dbReference type="ARBA" id="ARBA00022491"/>
    </source>
</evidence>
<organism evidence="13 14">
    <name type="scientific">Musa troglodytarum</name>
    <name type="common">fe'i banana</name>
    <dbReference type="NCBI Taxonomy" id="320322"/>
    <lineage>
        <taxon>Eukaryota</taxon>
        <taxon>Viridiplantae</taxon>
        <taxon>Streptophyta</taxon>
        <taxon>Embryophyta</taxon>
        <taxon>Tracheophyta</taxon>
        <taxon>Spermatophyta</taxon>
        <taxon>Magnoliopsida</taxon>
        <taxon>Liliopsida</taxon>
        <taxon>Zingiberales</taxon>
        <taxon>Musaceae</taxon>
        <taxon>Musa</taxon>
    </lineage>
</organism>
<dbReference type="PROSITE" id="PS51745">
    <property type="entry name" value="PB1"/>
    <property type="match status" value="1"/>
</dbReference>
<evidence type="ECO:0000256" key="11">
    <source>
        <dbReference type="SAM" id="MobiDB-lite"/>
    </source>
</evidence>
<dbReference type="PANTHER" id="PTHR31734:SF6">
    <property type="entry name" value="AUXIN-RESPONSIVE PROTEIN IAA11"/>
    <property type="match status" value="1"/>
</dbReference>
<keyword evidence="6 10" id="KW-0805">Transcription regulation</keyword>
<feature type="compositionally biased region" description="Low complexity" evidence="11">
    <location>
        <begin position="101"/>
        <end position="118"/>
    </location>
</feature>
<evidence type="ECO:0000256" key="2">
    <source>
        <dbReference type="ARBA" id="ARBA00004123"/>
    </source>
</evidence>
<evidence type="ECO:0000256" key="8">
    <source>
        <dbReference type="ARBA" id="ARBA00023242"/>
    </source>
</evidence>
<dbReference type="InterPro" id="IPR033389">
    <property type="entry name" value="AUX/IAA_dom"/>
</dbReference>
<evidence type="ECO:0000256" key="9">
    <source>
        <dbReference type="ARBA" id="ARBA00023294"/>
    </source>
</evidence>
<dbReference type="InterPro" id="IPR053793">
    <property type="entry name" value="PB1-like"/>
</dbReference>
<accession>A0A9E7F3Y1</accession>
<keyword evidence="7 10" id="KW-0804">Transcription</keyword>
<sequence>MKGVGGYGGGVASPGSVSSVSKAAAATAEAEEDLLMEDVGRGAMGEAEAEVANVDHAEEEEEELELGLTLGAAKWGKATPAMWGPCCRILTAKDFPPLASLASPRSPSASSVSSSSGTNLGGGGTGTGVAGTKRAAESISPDVGSSPHPPSQVVVGWPPIRAFRMNSLFNHSKDNAPEADAAVAVKKAIVPGRAGNDSQHQGSRGKVTRRSFFVKVKMDGDPIGRKVDLNAHHSYEALAVALELMFHKPTMASALAVSVDGAKLSNLLDGSSEFALTYEDKDGDWMLVGDVPWGMFLETVRRLRIMRTSDASGLSKSVHFGKHQDFYGQWNDRKQPACGLQPE</sequence>
<comment type="subcellular location">
    <subcellularLocation>
        <location evidence="2 10">Nucleus</location>
    </subcellularLocation>
</comment>
<reference evidence="13" key="1">
    <citation type="submission" date="2022-05" db="EMBL/GenBank/DDBJ databases">
        <title>The Musa troglodytarum L. genome provides insights into the mechanism of non-climacteric behaviour and enrichment of carotenoids.</title>
        <authorList>
            <person name="Wang J."/>
        </authorList>
    </citation>
    <scope>NUCLEOTIDE SEQUENCE</scope>
    <source>
        <tissue evidence="13">Leaf</tissue>
    </source>
</reference>
<dbReference type="InterPro" id="IPR003311">
    <property type="entry name" value="AUX_IAA"/>
</dbReference>
<proteinExistence type="inferred from homology"/>
<gene>
    <name evidence="13" type="ORF">MUK42_27045</name>
</gene>
<dbReference type="Proteomes" id="UP001055439">
    <property type="component" value="Chromosome 2"/>
</dbReference>
<evidence type="ECO:0000313" key="14">
    <source>
        <dbReference type="Proteomes" id="UP001055439"/>
    </source>
</evidence>
<evidence type="ECO:0000256" key="6">
    <source>
        <dbReference type="ARBA" id="ARBA00023015"/>
    </source>
</evidence>
<feature type="region of interest" description="Disordered" evidence="11">
    <location>
        <begin position="101"/>
        <end position="151"/>
    </location>
</feature>
<keyword evidence="8 10" id="KW-0539">Nucleus</keyword>
<dbReference type="OrthoDB" id="773336at2759"/>
<name>A0A9E7F3Y1_9LILI</name>
<comment type="function">
    <text evidence="1 10">Aux/IAA proteins are short-lived transcriptional factors that function as repressors of early auxin response genes at low auxin concentrations.</text>
</comment>
<dbReference type="FunFam" id="3.10.20.90:FF:000078">
    <property type="entry name" value="Auxin-responsive protein"/>
    <property type="match status" value="1"/>
</dbReference>
<evidence type="ECO:0000256" key="10">
    <source>
        <dbReference type="RuleBase" id="RU004549"/>
    </source>
</evidence>
<dbReference type="GO" id="GO:0006355">
    <property type="term" value="P:regulation of DNA-templated transcription"/>
    <property type="evidence" value="ECO:0007669"/>
    <property type="project" value="InterPro"/>
</dbReference>
<dbReference type="PANTHER" id="PTHR31734">
    <property type="entry name" value="AUXIN-RESPONSIVE PROTEIN IAA17"/>
    <property type="match status" value="1"/>
</dbReference>
<keyword evidence="14" id="KW-1185">Reference proteome</keyword>